<dbReference type="InterPro" id="IPR002925">
    <property type="entry name" value="Dienelactn_hydro"/>
</dbReference>
<gene>
    <name evidence="4" type="ORF">TSA1_11255</name>
</gene>
<reference evidence="4 5" key="1">
    <citation type="submission" date="2015-06" db="EMBL/GenBank/DDBJ databases">
        <title>Comparative genome analysis of nirS-carrying Bradyrhizobium sp. strains.</title>
        <authorList>
            <person name="Ishii S."/>
            <person name="Jang J."/>
            <person name="Nishizawa T."/>
            <person name="Senoo K."/>
        </authorList>
    </citation>
    <scope>NUCLEOTIDE SEQUENCE [LARGE SCALE GENOMIC DNA]</scope>
    <source>
        <strain evidence="4 5">TSA1</strain>
    </source>
</reference>
<name>A0A2M6U9I5_9BRAD</name>
<dbReference type="RefSeq" id="WP_100176490.1">
    <property type="nucleotide sequence ID" value="NZ_LFJC01000003.1"/>
</dbReference>
<evidence type="ECO:0000256" key="1">
    <source>
        <dbReference type="ARBA" id="ARBA00022801"/>
    </source>
</evidence>
<dbReference type="Proteomes" id="UP000228930">
    <property type="component" value="Unassembled WGS sequence"/>
</dbReference>
<feature type="domain" description="Dienelactone hydrolase" evidence="3">
    <location>
        <begin position="37"/>
        <end position="274"/>
    </location>
</feature>
<protein>
    <submittedName>
        <fullName evidence="4">Dienelactone hydrolase</fullName>
    </submittedName>
</protein>
<comment type="caution">
    <text evidence="4">The sequence shown here is derived from an EMBL/GenBank/DDBJ whole genome shotgun (WGS) entry which is preliminary data.</text>
</comment>
<dbReference type="SUPFAM" id="SSF53474">
    <property type="entry name" value="alpha/beta-Hydrolases"/>
    <property type="match status" value="1"/>
</dbReference>
<dbReference type="Gene3D" id="3.40.50.1820">
    <property type="entry name" value="alpha/beta hydrolase"/>
    <property type="match status" value="1"/>
</dbReference>
<dbReference type="InterPro" id="IPR029058">
    <property type="entry name" value="AB_hydrolase_fold"/>
</dbReference>
<organism evidence="4 5">
    <name type="scientific">Bradyrhizobium nitroreducens</name>
    <dbReference type="NCBI Taxonomy" id="709803"/>
    <lineage>
        <taxon>Bacteria</taxon>
        <taxon>Pseudomonadati</taxon>
        <taxon>Pseudomonadota</taxon>
        <taxon>Alphaproteobacteria</taxon>
        <taxon>Hyphomicrobiales</taxon>
        <taxon>Nitrobacteraceae</taxon>
        <taxon>Bradyrhizobium</taxon>
    </lineage>
</organism>
<dbReference type="EMBL" id="LFJC01000003">
    <property type="protein sequence ID" value="PIT01270.1"/>
    <property type="molecule type" value="Genomic_DNA"/>
</dbReference>
<proteinExistence type="predicted"/>
<dbReference type="Pfam" id="PF01738">
    <property type="entry name" value="DLH"/>
    <property type="match status" value="1"/>
</dbReference>
<dbReference type="PANTHER" id="PTHR22946">
    <property type="entry name" value="DIENELACTONE HYDROLASE DOMAIN-CONTAINING PROTEIN-RELATED"/>
    <property type="match status" value="1"/>
</dbReference>
<evidence type="ECO:0000256" key="2">
    <source>
        <dbReference type="SAM" id="SignalP"/>
    </source>
</evidence>
<keyword evidence="2" id="KW-0732">Signal</keyword>
<keyword evidence="5" id="KW-1185">Reference proteome</keyword>
<feature type="signal peptide" evidence="2">
    <location>
        <begin position="1"/>
        <end position="20"/>
    </location>
</feature>
<evidence type="ECO:0000313" key="4">
    <source>
        <dbReference type="EMBL" id="PIT01270.1"/>
    </source>
</evidence>
<feature type="chain" id="PRO_5014882734" evidence="2">
    <location>
        <begin position="21"/>
        <end position="275"/>
    </location>
</feature>
<evidence type="ECO:0000313" key="5">
    <source>
        <dbReference type="Proteomes" id="UP000228930"/>
    </source>
</evidence>
<accession>A0A2M6U9I5</accession>
<dbReference type="GO" id="GO:0052689">
    <property type="term" value="F:carboxylic ester hydrolase activity"/>
    <property type="evidence" value="ECO:0007669"/>
    <property type="project" value="UniProtKB-ARBA"/>
</dbReference>
<dbReference type="PANTHER" id="PTHR22946:SF9">
    <property type="entry name" value="POLYKETIDE TRANSFERASE AF380"/>
    <property type="match status" value="1"/>
</dbReference>
<evidence type="ECO:0000259" key="3">
    <source>
        <dbReference type="Pfam" id="PF01738"/>
    </source>
</evidence>
<dbReference type="AlphaFoldDB" id="A0A2M6U9I5"/>
<dbReference type="InterPro" id="IPR050261">
    <property type="entry name" value="FrsA_esterase"/>
</dbReference>
<keyword evidence="1 4" id="KW-0378">Hydrolase</keyword>
<sequence length="275" mass="29538">MRLPLTTALFLTLLMSAAPAAPAPQAVEIPLASGVLHAQLYKPEGAGPFPTVIALHGCGGLSSHSDAVLPRYRDWAERLLKAGNAVLWPDSYGSRELGPQCRVKEMHVKARRERVADIAATKSWLMKQNWVARDRVSLMGWANGASALLWAVRPQSVARDLGPDFRAAIAFYPDCRISAGLGWSTRVPTLVLIGADDDVSSPPACRQMVEGAHGRSALARIVVYPGAYHDFDRANTPLHAAAGTGDAAAPERGHLGTDAQARAESQKEVVQWLAR</sequence>